<keyword evidence="1" id="KW-0812">Transmembrane</keyword>
<evidence type="ECO:0008006" key="4">
    <source>
        <dbReference type="Google" id="ProtNLM"/>
    </source>
</evidence>
<keyword evidence="1" id="KW-0472">Membrane</keyword>
<evidence type="ECO:0000256" key="1">
    <source>
        <dbReference type="SAM" id="Phobius"/>
    </source>
</evidence>
<sequence length="151" mass="16941">MAYREQLWVPWWWWPLGIAASGATAYTVSLAFRPFPYWIPALVCAALASLVLFWLSRGEVVVDETGELRVGGAHIPLAVTSRCAVIEPKEKSAALGRQLDPAAFVVHRAWIPSLVLVVLEDPDDPTPYWLFSSANPEKLLRVIEQWQNTRS</sequence>
<feature type="transmembrane region" description="Helical" evidence="1">
    <location>
        <begin position="12"/>
        <end position="31"/>
    </location>
</feature>
<dbReference type="AlphaFoldDB" id="E5XMD9"/>
<dbReference type="InterPro" id="IPR021443">
    <property type="entry name" value="DUF3093"/>
</dbReference>
<evidence type="ECO:0000313" key="3">
    <source>
        <dbReference type="Proteomes" id="UP000004816"/>
    </source>
</evidence>
<dbReference type="Pfam" id="PF11292">
    <property type="entry name" value="DUF3093"/>
    <property type="match status" value="1"/>
</dbReference>
<gene>
    <name evidence="2" type="ORF">HMPREF9336_00659</name>
</gene>
<dbReference type="EMBL" id="ACZI02000003">
    <property type="protein sequence ID" value="EFV14518.2"/>
    <property type="molecule type" value="Genomic_DNA"/>
</dbReference>
<comment type="caution">
    <text evidence="2">The sequence shown here is derived from an EMBL/GenBank/DDBJ whole genome shotgun (WGS) entry which is preliminary data.</text>
</comment>
<dbReference type="OrthoDB" id="3217020at2"/>
<dbReference type="eggNOG" id="ENOG5032Z7M">
    <property type="taxonomic scope" value="Bacteria"/>
</dbReference>
<dbReference type="Proteomes" id="UP000004816">
    <property type="component" value="Unassembled WGS sequence"/>
</dbReference>
<proteinExistence type="predicted"/>
<dbReference type="HOGENOM" id="CLU_109360_0_0_11"/>
<accession>E5XMD9</accession>
<keyword evidence="1" id="KW-1133">Transmembrane helix</keyword>
<feature type="transmembrane region" description="Helical" evidence="1">
    <location>
        <begin position="37"/>
        <end position="55"/>
    </location>
</feature>
<dbReference type="STRING" id="679197.HMPREF9336_00659"/>
<evidence type="ECO:0000313" key="2">
    <source>
        <dbReference type="EMBL" id="EFV14518.2"/>
    </source>
</evidence>
<reference evidence="2 3" key="1">
    <citation type="journal article" date="2011" name="Stand. Genomic Sci.">
        <title>High quality draft genome sequence of Segniliparus rugosus CDC 945(T)= (ATCC BAA-974(T)).</title>
        <authorList>
            <person name="Earl A.M."/>
            <person name="Desjardins C.A."/>
            <person name="Fitzgerald M.G."/>
            <person name="Arachchi H.M."/>
            <person name="Zeng Q."/>
            <person name="Mehta T."/>
            <person name="Griggs A."/>
            <person name="Birren B.W."/>
            <person name="Toney N.C."/>
            <person name="Carr J."/>
            <person name="Posey J."/>
            <person name="Butler W.R."/>
        </authorList>
    </citation>
    <scope>NUCLEOTIDE SEQUENCE [LARGE SCALE GENOMIC DNA]</scope>
    <source>
        <strain evidence="3">ATCC BAA-974 / DSM 45345 / CCUG 50838 / CIP 108380 / JCM 13579 / CDC 945</strain>
    </source>
</reference>
<name>E5XMD9_SEGRC</name>
<keyword evidence="3" id="KW-1185">Reference proteome</keyword>
<dbReference type="RefSeq" id="WP_021030665.1">
    <property type="nucleotide sequence ID" value="NZ_KI391954.1"/>
</dbReference>
<organism evidence="2 3">
    <name type="scientific">Segniliparus rugosus (strain ATCC BAA-974 / DSM 45345 / CCUG 50838 / CIP 108380 / JCM 13579 / CDC 945)</name>
    <dbReference type="NCBI Taxonomy" id="679197"/>
    <lineage>
        <taxon>Bacteria</taxon>
        <taxon>Bacillati</taxon>
        <taxon>Actinomycetota</taxon>
        <taxon>Actinomycetes</taxon>
        <taxon>Mycobacteriales</taxon>
        <taxon>Segniliparaceae</taxon>
        <taxon>Segniliparus</taxon>
    </lineage>
</organism>
<protein>
    <recommendedName>
        <fullName evidence="4">DUF3093 domain-containing protein</fullName>
    </recommendedName>
</protein>